<dbReference type="AlphaFoldDB" id="A0A1G9H7U4"/>
<keyword evidence="1" id="KW-0472">Membrane</keyword>
<keyword evidence="1" id="KW-0812">Transmembrane</keyword>
<protein>
    <submittedName>
        <fullName evidence="2">Uncharacterized protein</fullName>
    </submittedName>
</protein>
<name>A0A1G9H7U4_9EURY</name>
<proteinExistence type="predicted"/>
<evidence type="ECO:0000313" key="2">
    <source>
        <dbReference type="EMBL" id="SDL08939.1"/>
    </source>
</evidence>
<dbReference type="Proteomes" id="UP000198882">
    <property type="component" value="Unassembled WGS sequence"/>
</dbReference>
<evidence type="ECO:0000313" key="3">
    <source>
        <dbReference type="Proteomes" id="UP000198882"/>
    </source>
</evidence>
<dbReference type="EMBL" id="FNFE01000011">
    <property type="protein sequence ID" value="SDL08939.1"/>
    <property type="molecule type" value="Genomic_DNA"/>
</dbReference>
<keyword evidence="3" id="KW-1185">Reference proteome</keyword>
<accession>A0A1G9H7U4</accession>
<gene>
    <name evidence="2" type="ORF">SAMN04515672_0136</name>
</gene>
<keyword evidence="1" id="KW-1133">Transmembrane helix</keyword>
<dbReference type="STRING" id="1095776.SAMN04515672_0136"/>
<sequence length="116" mass="13075">MGILKNARQYANKASLDDFVPEWLLRYTIYAPPNAILGETPEKQVEGSIIMMIWSVKTGLFTGGVTAIFVFFWGIFLMIGVLRWSDWFGSRYDTARSTLIPGMGGNGSYKIRRGDK</sequence>
<organism evidence="2 3">
    <name type="scientific">Natronorubrum texcoconense</name>
    <dbReference type="NCBI Taxonomy" id="1095776"/>
    <lineage>
        <taxon>Archaea</taxon>
        <taxon>Methanobacteriati</taxon>
        <taxon>Methanobacteriota</taxon>
        <taxon>Stenosarchaea group</taxon>
        <taxon>Halobacteria</taxon>
        <taxon>Halobacteriales</taxon>
        <taxon>Natrialbaceae</taxon>
        <taxon>Natronorubrum</taxon>
    </lineage>
</organism>
<feature type="transmembrane region" description="Helical" evidence="1">
    <location>
        <begin position="60"/>
        <end position="82"/>
    </location>
</feature>
<dbReference type="RefSeq" id="WP_090312404.1">
    <property type="nucleotide sequence ID" value="NZ_FNFE01000011.1"/>
</dbReference>
<reference evidence="3" key="1">
    <citation type="submission" date="2016-10" db="EMBL/GenBank/DDBJ databases">
        <authorList>
            <person name="Varghese N."/>
            <person name="Submissions S."/>
        </authorList>
    </citation>
    <scope>NUCLEOTIDE SEQUENCE [LARGE SCALE GENOMIC DNA]</scope>
    <source>
        <strain evidence="3">B4,CECT 8067,JCM 17497</strain>
    </source>
</reference>
<dbReference type="OrthoDB" id="275565at2157"/>
<evidence type="ECO:0000256" key="1">
    <source>
        <dbReference type="SAM" id="Phobius"/>
    </source>
</evidence>